<evidence type="ECO:0000313" key="2">
    <source>
        <dbReference type="EMBL" id="MBJ3764392.1"/>
    </source>
</evidence>
<name>A0A934IHD3_9RHOB</name>
<proteinExistence type="predicted"/>
<keyword evidence="3" id="KW-1185">Reference proteome</keyword>
<dbReference type="InterPro" id="IPR056975">
    <property type="entry name" value="HTH_73"/>
</dbReference>
<dbReference type="EMBL" id="JAEKPD010000024">
    <property type="protein sequence ID" value="MBJ3764392.1"/>
    <property type="molecule type" value="Genomic_DNA"/>
</dbReference>
<accession>A0A934IHD3</accession>
<dbReference type="AlphaFoldDB" id="A0A934IHD3"/>
<dbReference type="Pfam" id="PF24718">
    <property type="entry name" value="HTH_73"/>
    <property type="match status" value="1"/>
</dbReference>
<dbReference type="RefSeq" id="WP_198917565.1">
    <property type="nucleotide sequence ID" value="NZ_JAEKPD010000024.1"/>
</dbReference>
<feature type="domain" description="HTH-like" evidence="1">
    <location>
        <begin position="2"/>
        <end position="73"/>
    </location>
</feature>
<gene>
    <name evidence="2" type="ORF">ILP92_16755</name>
</gene>
<comment type="caution">
    <text evidence="2">The sequence shown here is derived from an EMBL/GenBank/DDBJ whole genome shotgun (WGS) entry which is preliminary data.</text>
</comment>
<sequence>MTIDEAARKLADMYQKGAAQKEQVTHIHLFAITYADEITGMSLPEILARAGLPDSYKTELRKGINLAKYVRPKD</sequence>
<evidence type="ECO:0000259" key="1">
    <source>
        <dbReference type="Pfam" id="PF24718"/>
    </source>
</evidence>
<organism evidence="2 3">
    <name type="scientific">Palleronia pontilimi</name>
    <dbReference type="NCBI Taxonomy" id="1964209"/>
    <lineage>
        <taxon>Bacteria</taxon>
        <taxon>Pseudomonadati</taxon>
        <taxon>Pseudomonadota</taxon>
        <taxon>Alphaproteobacteria</taxon>
        <taxon>Rhodobacterales</taxon>
        <taxon>Roseobacteraceae</taxon>
        <taxon>Palleronia</taxon>
    </lineage>
</organism>
<protein>
    <recommendedName>
        <fullName evidence="1">HTH-like domain-containing protein</fullName>
    </recommendedName>
</protein>
<reference evidence="2" key="1">
    <citation type="submission" date="2020-12" db="EMBL/GenBank/DDBJ databases">
        <title>Bacterial taxonomy.</title>
        <authorList>
            <person name="Pan X."/>
        </authorList>
    </citation>
    <scope>NUCLEOTIDE SEQUENCE</scope>
    <source>
        <strain evidence="2">KCTC 52957</strain>
    </source>
</reference>
<evidence type="ECO:0000313" key="3">
    <source>
        <dbReference type="Proteomes" id="UP000642488"/>
    </source>
</evidence>
<dbReference type="Proteomes" id="UP000642488">
    <property type="component" value="Unassembled WGS sequence"/>
</dbReference>